<feature type="compositionally biased region" description="Polar residues" evidence="1">
    <location>
        <begin position="1"/>
        <end position="18"/>
    </location>
</feature>
<accession>A0A397GD93</accession>
<sequence>MTKSSKNFQKTNQRSSWVNLDEKDENDDQESVDTQTDGLYNNKHDLCESIPGLYRLLDVYKDEVDKIIISDKYMKELCNEIVPNSYRSISKIRFEQLNCRQVFLIGCYGKNELIAKFLLQKGLIDQSAYESLLIPYNYNSINEKHIIPGLRPGIYLKKLSSDDDEIPKFMVLHWSEDGCYKGSASSFLKKNMTNFHRYLTKITSHQLCLMDDDDLECFDWQVFKVIEEDDDDEASDSGDDSICFTFEVKKSQEQKENFEFSPGFNIPFQKLAQISECNDGPPLHPLVIESELNQTFLIREMIPAEKTTETKNQTFESSSKFQDYFRQKLDVQKCSLKFDRNQMTIEKLEIIVKDGLLLPELFRPYNEALKSHEKKKNQMEQDTKNKINDMAIMKQMAFQLLKKTYSNFEDNIIEQINELSDKTVDDNEIYRVEQTYPNVCAKLLALVESITLESWNDNKNRFIFAKEYADGQFQDNVAKENILVYKIFFDNENDFIALVKKYTLKTNWSQVSSFLNNAKDIVSKIREASKKIPDGDFVRQISDYGDEKIAARFFEKYKDWKKHKFHESLKQIIRDFEHTERALNQKNESELVNENQKIRRQHFDEICDNLELKYPEGDLIMVMDVVRQIEYNRYYMKQNSYKLLRLIEIPHPEQLCVTIYSTQLGQEDTHELNKNRHVPQPIIISNGRSFGVPLEIDLETYDFKHIAQFNRKFIIFLWNKIAHKLEIYFETTSRLQKVLKEQTPLKKLSPSKNFVISVNEPKGLMAIYDNEKGKLDAYSFDEERTNLHLQFPNIKLEHWYHVIPEISHFIFIKNTEDICFVERNGRARIYNLTNNNFRPGIAQLPDNSNRVLSTPDGACIVAFVKEIIHSEDAHIAEILANVTDCPRKLQISSEISKDKNMQPDGAYKQENLINGVAATETSKEVVRAHIFFSENFTPNASMIIEVPLKNLSVELFQFSSIEMQQIHLITIDQHDGSFQSLVTNISRAKTKCGFEKSFWEKTVGRVKIESHDPFTVHGQNTNFTNDINVRDSLVIGNEKCQVIKVISSNELRISNKLFESLEYGKWIKFAIEPRTITNRLLDVYFMVYTKYAIASPIDRKDSPLKLTVVMMDLNSNELDIDEYEKKFQKYIKKSFEKFKEDTKKPIDHLKEFKSTCTTMKDLDLEGKYTEYKFGDWVIELFCLIPIQIAVARDNEFIPYRDGVSTREAEQPTLDDDFGLIGSVTKSISFGWCESILDYYADLKVKVISSMGEQSCGKSYLLNHFIGSTFDGSAMRCTEGVWMSLVRTDDTLYVALDFEGLSSIERSAQEETFLQLLNTALSNLVIFKSQFAVNRDISSMFQRFQDGSNYFGDDSDIFQARFCIVIKDVAKCDREGIVDEFHSKFARIVDREEDNFITKLYRDKVCIYPWPIFTDKAFYTKIKIIKSQLDKQESQYENVRMFVEKIKVLMAKLKVCDWGSIRETQIALRTLELKKFLKDAISYGYENQSSKFESNPTIKCLMGRDDGIPIPDYDILLSDTFENVDDSLKLMPDTGLVLLNDGENFVQVSSDLREYFEKHIFVRGSISDSEWMVNLDKFFKLIINRRIRRVREWLTKNTSKFPKERNEIYMINYTLDQEISRLNLFWNVCHVKIVD</sequence>
<dbReference type="SUPFAM" id="SSF52540">
    <property type="entry name" value="P-loop containing nucleoside triphosphate hydrolases"/>
    <property type="match status" value="1"/>
</dbReference>
<evidence type="ECO:0008006" key="4">
    <source>
        <dbReference type="Google" id="ProtNLM"/>
    </source>
</evidence>
<reference evidence="2 3" key="1">
    <citation type="submission" date="2018-08" db="EMBL/GenBank/DDBJ databases">
        <title>Genome and evolution of the arbuscular mycorrhizal fungus Diversispora epigaea (formerly Glomus versiforme) and its bacterial endosymbionts.</title>
        <authorList>
            <person name="Sun X."/>
            <person name="Fei Z."/>
            <person name="Harrison M."/>
        </authorList>
    </citation>
    <scope>NUCLEOTIDE SEQUENCE [LARGE SCALE GENOMIC DNA]</scope>
    <source>
        <strain evidence="2 3">IT104</strain>
    </source>
</reference>
<name>A0A397GD93_9GLOM</name>
<dbReference type="Gene3D" id="3.40.50.300">
    <property type="entry name" value="P-loop containing nucleotide triphosphate hydrolases"/>
    <property type="match status" value="1"/>
</dbReference>
<organism evidence="2 3">
    <name type="scientific">Diversispora epigaea</name>
    <dbReference type="NCBI Taxonomy" id="1348612"/>
    <lineage>
        <taxon>Eukaryota</taxon>
        <taxon>Fungi</taxon>
        <taxon>Fungi incertae sedis</taxon>
        <taxon>Mucoromycota</taxon>
        <taxon>Glomeromycotina</taxon>
        <taxon>Glomeromycetes</taxon>
        <taxon>Diversisporales</taxon>
        <taxon>Diversisporaceae</taxon>
        <taxon>Diversispora</taxon>
    </lineage>
</organism>
<dbReference type="PANTHER" id="PTHR22796">
    <property type="entry name" value="URG4-RELATED"/>
    <property type="match status" value="1"/>
</dbReference>
<comment type="caution">
    <text evidence="2">The sequence shown here is derived from an EMBL/GenBank/DDBJ whole genome shotgun (WGS) entry which is preliminary data.</text>
</comment>
<feature type="compositionally biased region" description="Acidic residues" evidence="1">
    <location>
        <begin position="22"/>
        <end position="31"/>
    </location>
</feature>
<evidence type="ECO:0000313" key="2">
    <source>
        <dbReference type="EMBL" id="RHZ49002.1"/>
    </source>
</evidence>
<dbReference type="PANTHER" id="PTHR22796:SF1">
    <property type="entry name" value="VWFA DOMAIN-CONTAINING PROTEIN"/>
    <property type="match status" value="1"/>
</dbReference>
<feature type="region of interest" description="Disordered" evidence="1">
    <location>
        <begin position="1"/>
        <end position="37"/>
    </location>
</feature>
<dbReference type="Proteomes" id="UP000266861">
    <property type="component" value="Unassembled WGS sequence"/>
</dbReference>
<gene>
    <name evidence="2" type="ORF">Glove_535g12</name>
</gene>
<proteinExistence type="predicted"/>
<protein>
    <recommendedName>
        <fullName evidence="4">VWFA domain-containing protein</fullName>
    </recommendedName>
</protein>
<dbReference type="InterPro" id="IPR027417">
    <property type="entry name" value="P-loop_NTPase"/>
</dbReference>
<evidence type="ECO:0000256" key="1">
    <source>
        <dbReference type="SAM" id="MobiDB-lite"/>
    </source>
</evidence>
<dbReference type="EMBL" id="PQFF01000457">
    <property type="protein sequence ID" value="RHZ49002.1"/>
    <property type="molecule type" value="Genomic_DNA"/>
</dbReference>
<keyword evidence="3" id="KW-1185">Reference proteome</keyword>
<dbReference type="OrthoDB" id="2343366at2759"/>
<evidence type="ECO:0000313" key="3">
    <source>
        <dbReference type="Proteomes" id="UP000266861"/>
    </source>
</evidence>
<dbReference type="STRING" id="1348612.A0A397GD93"/>